<keyword evidence="5" id="KW-1185">Reference proteome</keyword>
<feature type="region of interest" description="Disordered" evidence="2">
    <location>
        <begin position="1352"/>
        <end position="1388"/>
    </location>
</feature>
<evidence type="ECO:0000313" key="4">
    <source>
        <dbReference type="EMBL" id="KAF5314497.1"/>
    </source>
</evidence>
<dbReference type="InterPro" id="IPR036047">
    <property type="entry name" value="F-box-like_dom_sf"/>
</dbReference>
<comment type="caution">
    <text evidence="4">The sequence shown here is derived from an EMBL/GenBank/DDBJ whole genome shotgun (WGS) entry which is preliminary data.</text>
</comment>
<dbReference type="SUPFAM" id="SSF81383">
    <property type="entry name" value="F-box domain"/>
    <property type="match status" value="1"/>
</dbReference>
<dbReference type="EMBL" id="JAACJJ010000044">
    <property type="protein sequence ID" value="KAF5314497.1"/>
    <property type="molecule type" value="Genomic_DNA"/>
</dbReference>
<dbReference type="Pfam" id="PF24883">
    <property type="entry name" value="NPHP3_N"/>
    <property type="match status" value="2"/>
</dbReference>
<dbReference type="SUPFAM" id="SSF52540">
    <property type="entry name" value="P-loop containing nucleoside triphosphate hydrolases"/>
    <property type="match status" value="2"/>
</dbReference>
<evidence type="ECO:0000256" key="2">
    <source>
        <dbReference type="SAM" id="MobiDB-lite"/>
    </source>
</evidence>
<dbReference type="PANTHER" id="PTHR10039:SF17">
    <property type="entry name" value="FUNGAL STAND N-TERMINAL GOODBYE DOMAIN-CONTAINING PROTEIN-RELATED"/>
    <property type="match status" value="1"/>
</dbReference>
<dbReference type="PANTHER" id="PTHR10039">
    <property type="entry name" value="AMELOGENIN"/>
    <property type="match status" value="1"/>
</dbReference>
<feature type="domain" description="NACHT" evidence="3">
    <location>
        <begin position="93"/>
        <end position="249"/>
    </location>
</feature>
<dbReference type="InterPro" id="IPR056884">
    <property type="entry name" value="NPHP3-like_N"/>
</dbReference>
<feature type="region of interest" description="Disordered" evidence="2">
    <location>
        <begin position="1007"/>
        <end position="1066"/>
    </location>
</feature>
<sequence length="2085" mass="231554">MKEQLVALSGTILQSASHVVVTGGSFVASQSNVTNVLNGRAYELRALVKHVAPHAILNAGGRADPVRCYPGTREELLADFDRWINAPHERAQSLRWLSGPAGAGKSAIVQSIAECCLERKVNMANFFFFRADVTRNSARSLVATLVYQILDFYPQLAKLIEGALAKKPLIFDGSIEEQFKLLLAEPIDFIQQSSTSASPDVAQLPIVLLIDGLDECSSEEKHHQQSVFRALHNLVTMPNSPFIALVASRAEPHIVMTFNTFSLLGTPVKNTFLDENYRPSEDIHKFVVAQFHQIKQTHHLAHSLDSNWPTHRVINDIVQKSSGQFIYAATVMRFLANSPASPAYSLEKVQGLRPPRQTSPFAALDAIYTYILSQADDKLAVKDILFTHLLLQHGNKYLHSADYNVGKGPMKTFHMTPAVLDTLGYSIHNIDSYMSDLTAIVKFDPYSYKLIFYHASFTDFLCDHSRSGEFHVDMSVLATAYAPALLNEIKNYDVLRLYITVLSLVPDPTLDLTDALIRCNVHFEGYPDEIMFWTKNLFEGIHRLYFLYDVQVYKELLARWIIRFHELGVVMDEEVLESIPNYASRFHSLLEDIVILMISFLEPPTIIILSQTCRRFYDFAQLRIVWTNACLHHVLARGYIFPSTPPISGMSTEDLRSHALRAYRLTSRWVEAQRLSGLDARGLDWVQRTKPGELHPRRWKHIEQTAGTSVSEVRFLPYTAPGSSARSQHLVVTLGKSVWSVLSVWSVTTAHGGGCGEQSSRKVAEWGPRGAIFTGFIVNDNADSGVTMVISFQLYEQYFVKLLSLSSTSGTDMAIGTYQIIELHTMRTPLVPKTLSGDLLVLADDDAWVEIWDWRSGTCAVLEHVGGQPTIQTNECLQVFLSPESKSVLVARARSIHLFPWPHLTLDASGESGNMNDSVDTNPNIHRPLASHSFGWVDGMAISACPGRPGGFESQSRADSCPLPTFSILVRGESDDPWASDVQQLQVWTLVPNPEYYASLTCGLTSTESKQSSEPPNGAFPAYGEPSTSASLPSTSTSGSFPPSSTFDSATSTPPTPTASSSASLSPYTFPPTLSTTIPCLHGALRCKKVALGRFGTAVWIRPPARQGWGTGDWEHTGTYAGGVDLGLTVLAEDVLSAGGGNGILPSALGSRSLDSQEKDRSAESEVLVGVSLNRWWGDENGTGIPGKWQDSEVEDDYASQRARDTVRAVPIFTNEAGTSWSAFDYDENSNIRMSTASKVTLPQSVSEAASLNHARHVCTAFTAGEINLGSTAFFSFVVSQKGHGSRGNFKMIAEIPSSWPNRFAYLSYLPGGRSCYSLFLSIFSPLFAGLCQDIHYRPSLHLSPPLRGFPSSALPPESGSGSQVELPREESTLSLATQSNATPTSPVGSVLSSASHVIITGGSFVAAQTNMKGSDTSINEWFLFYGEVAPNAILNAGGRAHPVGCYPGTREAVMDDIDKWVRTDGDCKVMWLSGPAGSGKSSIVQSYAERCIQRTIPSANFFFFRPDSTRNHPRSLAATLLYQIIDSYPQAKGSIEAIIAEKPLILKGSLHDQFKNLILLPMRDIHRRSSHSEPPIVLLIDGLDECSSNAKHEQQAIIEILNNLVSQHDSPFIALVASRPEPHLTMSFNSISSYVKTVFLDERYGASADIRHYVTKEFAKVKRNHHLAHTLDADWPSPARINEVVEKSSGQFLYADIAIRFISSSPASPDLSLETVLGIRPVKKDSPFSELDAMYTYILSQVDDWKTVHEILGAQIILTTCDDILVNEAHIAKLTIDYYLTALGFDMREVLSDISGLAAILRYDNGTKRILFYHASFPDFLRNRQRSGRYFVDVDAISAILVPALLRSTYNDFSLRIFIYTFTGPWLQNSIPRSLSQLLFRYPSPRPSMYDTFYTCDLARLFDRFRHLYYRDEFPLYTQLLRRWFGWFLQIRKPRRDQISMLPCALLILDELDPPQGIGKPTTSELPPVVSLSPRTKVATDSRSPSHSVIILPGLNLQDWQQAEESCWKEEVSDGLRMLKESCADHDDIAPGFKLSDSKLHMRARSLRWQIETIIEWRRNGGEPLILRPIPGYVVNQDFKLPFV</sequence>
<accession>A0A8H5B2G5</accession>
<feature type="domain" description="NACHT" evidence="3">
    <location>
        <begin position="1469"/>
        <end position="1619"/>
    </location>
</feature>
<evidence type="ECO:0000256" key="1">
    <source>
        <dbReference type="ARBA" id="ARBA00022737"/>
    </source>
</evidence>
<evidence type="ECO:0000313" key="5">
    <source>
        <dbReference type="Proteomes" id="UP000567179"/>
    </source>
</evidence>
<dbReference type="Gene3D" id="1.20.1280.50">
    <property type="match status" value="1"/>
</dbReference>
<name>A0A8H5B2G5_9AGAR</name>
<dbReference type="PROSITE" id="PS50837">
    <property type="entry name" value="NACHT"/>
    <property type="match status" value="2"/>
</dbReference>
<feature type="region of interest" description="Disordered" evidence="2">
    <location>
        <begin position="1961"/>
        <end position="1982"/>
    </location>
</feature>
<dbReference type="Gene3D" id="3.40.50.300">
    <property type="entry name" value="P-loop containing nucleotide triphosphate hydrolases"/>
    <property type="match status" value="2"/>
</dbReference>
<feature type="compositionally biased region" description="Low complexity" evidence="2">
    <location>
        <begin position="1026"/>
        <end position="1066"/>
    </location>
</feature>
<proteinExistence type="predicted"/>
<protein>
    <recommendedName>
        <fullName evidence="3">NACHT domain-containing protein</fullName>
    </recommendedName>
</protein>
<organism evidence="4 5">
    <name type="scientific">Psilocybe cf. subviscida</name>
    <dbReference type="NCBI Taxonomy" id="2480587"/>
    <lineage>
        <taxon>Eukaryota</taxon>
        <taxon>Fungi</taxon>
        <taxon>Dikarya</taxon>
        <taxon>Basidiomycota</taxon>
        <taxon>Agaricomycotina</taxon>
        <taxon>Agaricomycetes</taxon>
        <taxon>Agaricomycetidae</taxon>
        <taxon>Agaricales</taxon>
        <taxon>Agaricineae</taxon>
        <taxon>Strophariaceae</taxon>
        <taxon>Psilocybe</taxon>
    </lineage>
</organism>
<dbReference type="InterPro" id="IPR007111">
    <property type="entry name" value="NACHT_NTPase"/>
</dbReference>
<evidence type="ECO:0000259" key="3">
    <source>
        <dbReference type="PROSITE" id="PS50837"/>
    </source>
</evidence>
<dbReference type="Proteomes" id="UP000567179">
    <property type="component" value="Unassembled WGS sequence"/>
</dbReference>
<feature type="compositionally biased region" description="Polar residues" evidence="2">
    <location>
        <begin position="1373"/>
        <end position="1388"/>
    </location>
</feature>
<reference evidence="4 5" key="1">
    <citation type="journal article" date="2020" name="ISME J.">
        <title>Uncovering the hidden diversity of litter-decomposition mechanisms in mushroom-forming fungi.</title>
        <authorList>
            <person name="Floudas D."/>
            <person name="Bentzer J."/>
            <person name="Ahren D."/>
            <person name="Johansson T."/>
            <person name="Persson P."/>
            <person name="Tunlid A."/>
        </authorList>
    </citation>
    <scope>NUCLEOTIDE SEQUENCE [LARGE SCALE GENOMIC DNA]</scope>
    <source>
        <strain evidence="4 5">CBS 101986</strain>
    </source>
</reference>
<gene>
    <name evidence="4" type="ORF">D9619_011977</name>
</gene>
<dbReference type="InterPro" id="IPR027417">
    <property type="entry name" value="P-loop_NTPase"/>
</dbReference>
<keyword evidence="1" id="KW-0677">Repeat</keyword>
<dbReference type="OrthoDB" id="3034442at2759"/>